<feature type="non-terminal residue" evidence="9">
    <location>
        <position position="249"/>
    </location>
</feature>
<evidence type="ECO:0000256" key="7">
    <source>
        <dbReference type="SAM" id="Phobius"/>
    </source>
</evidence>
<evidence type="ECO:0000313" key="9">
    <source>
        <dbReference type="EMBL" id="CAI4007441.1"/>
    </source>
</evidence>
<evidence type="ECO:0000256" key="3">
    <source>
        <dbReference type="ARBA" id="ARBA00023110"/>
    </source>
</evidence>
<evidence type="ECO:0000256" key="6">
    <source>
        <dbReference type="SAM" id="MobiDB-lite"/>
    </source>
</evidence>
<dbReference type="Gene3D" id="3.10.50.40">
    <property type="match status" value="1"/>
</dbReference>
<dbReference type="EMBL" id="CAMXCT020004046">
    <property type="protein sequence ID" value="CAL1160816.1"/>
    <property type="molecule type" value="Genomic_DNA"/>
</dbReference>
<reference evidence="10 11" key="2">
    <citation type="submission" date="2024-05" db="EMBL/GenBank/DDBJ databases">
        <authorList>
            <person name="Chen Y."/>
            <person name="Shah S."/>
            <person name="Dougan E. K."/>
            <person name="Thang M."/>
            <person name="Chan C."/>
        </authorList>
    </citation>
    <scope>NUCLEOTIDE SEQUENCE [LARGE SCALE GENOMIC DNA]</scope>
</reference>
<gene>
    <name evidence="9" type="ORF">C1SCF055_LOCUS32998</name>
</gene>
<dbReference type="OrthoDB" id="1902587at2759"/>
<evidence type="ECO:0000259" key="8">
    <source>
        <dbReference type="PROSITE" id="PS50059"/>
    </source>
</evidence>
<evidence type="ECO:0000256" key="1">
    <source>
        <dbReference type="ARBA" id="ARBA00000971"/>
    </source>
</evidence>
<dbReference type="PROSITE" id="PS50059">
    <property type="entry name" value="FKBP_PPIASE"/>
    <property type="match status" value="1"/>
</dbReference>
<comment type="catalytic activity">
    <reaction evidence="1 5">
        <text>[protein]-peptidylproline (omega=180) = [protein]-peptidylproline (omega=0)</text>
        <dbReference type="Rhea" id="RHEA:16237"/>
        <dbReference type="Rhea" id="RHEA-COMP:10747"/>
        <dbReference type="Rhea" id="RHEA-COMP:10748"/>
        <dbReference type="ChEBI" id="CHEBI:83833"/>
        <dbReference type="ChEBI" id="CHEBI:83834"/>
        <dbReference type="EC" id="5.2.1.8"/>
    </reaction>
</comment>
<dbReference type="GO" id="GO:0003755">
    <property type="term" value="F:peptidyl-prolyl cis-trans isomerase activity"/>
    <property type="evidence" value="ECO:0007669"/>
    <property type="project" value="UniProtKB-KW"/>
</dbReference>
<dbReference type="InterPro" id="IPR046357">
    <property type="entry name" value="PPIase_dom_sf"/>
</dbReference>
<dbReference type="PANTHER" id="PTHR43811">
    <property type="entry name" value="FKBP-TYPE PEPTIDYL-PROLYL CIS-TRANS ISOMERASE FKPA"/>
    <property type="match status" value="1"/>
</dbReference>
<evidence type="ECO:0000256" key="2">
    <source>
        <dbReference type="ARBA" id="ARBA00013194"/>
    </source>
</evidence>
<evidence type="ECO:0000256" key="4">
    <source>
        <dbReference type="ARBA" id="ARBA00023235"/>
    </source>
</evidence>
<keyword evidence="7" id="KW-0472">Membrane</keyword>
<dbReference type="EC" id="5.2.1.8" evidence="2 5"/>
<evidence type="ECO:0000313" key="10">
    <source>
        <dbReference type="EMBL" id="CAL4794753.1"/>
    </source>
</evidence>
<dbReference type="AlphaFoldDB" id="A0A9P1DD38"/>
<dbReference type="Proteomes" id="UP001152797">
    <property type="component" value="Unassembled WGS sequence"/>
</dbReference>
<keyword evidence="7" id="KW-0812">Transmembrane</keyword>
<dbReference type="InterPro" id="IPR001179">
    <property type="entry name" value="PPIase_FKBP_dom"/>
</dbReference>
<keyword evidence="11" id="KW-1185">Reference proteome</keyword>
<evidence type="ECO:0000256" key="5">
    <source>
        <dbReference type="PROSITE-ProRule" id="PRU00277"/>
    </source>
</evidence>
<reference evidence="9" key="1">
    <citation type="submission" date="2022-10" db="EMBL/GenBank/DDBJ databases">
        <authorList>
            <person name="Chen Y."/>
            <person name="Dougan E. K."/>
            <person name="Chan C."/>
            <person name="Rhodes N."/>
            <person name="Thang M."/>
        </authorList>
    </citation>
    <scope>NUCLEOTIDE SEQUENCE</scope>
</reference>
<feature type="transmembrane region" description="Helical" evidence="7">
    <location>
        <begin position="14"/>
        <end position="32"/>
    </location>
</feature>
<dbReference type="Pfam" id="PF00254">
    <property type="entry name" value="FKBP_C"/>
    <property type="match status" value="1"/>
</dbReference>
<dbReference type="PANTHER" id="PTHR43811:SF19">
    <property type="entry name" value="39 KDA FK506-BINDING NUCLEAR PROTEIN"/>
    <property type="match status" value="1"/>
</dbReference>
<sequence>AAGRSGRRFALRRCCVLAVAVVLQWQVGFSMFPGGGRRWWLAATAAPFLSTAAWAEESSSVRSYKKVNSVINSYTENAGVAGQNNQQVASYADLGEGLKAATIYKPKFAEGDPEATRKVANGDMVTVDLIGYLTGWNGNIFVRTQDKSGYSEKPVTFRVGRGDAIPGLDRGVVGMLKGEKRRLVIPPALGYPRPCSEDQLGKPGAIPDPRESASGSGDPWELRNRLLNGVLNNARDDTLVIDVKINRIA</sequence>
<dbReference type="SUPFAM" id="SSF54534">
    <property type="entry name" value="FKBP-like"/>
    <property type="match status" value="1"/>
</dbReference>
<dbReference type="EMBL" id="CAMXCT010004046">
    <property type="protein sequence ID" value="CAI4007441.1"/>
    <property type="molecule type" value="Genomic_DNA"/>
</dbReference>
<name>A0A9P1DD38_9DINO</name>
<dbReference type="EMBL" id="CAMXCT030004046">
    <property type="protein sequence ID" value="CAL4794753.1"/>
    <property type="molecule type" value="Genomic_DNA"/>
</dbReference>
<accession>A0A9P1DD38</accession>
<comment type="caution">
    <text evidence="9">The sequence shown here is derived from an EMBL/GenBank/DDBJ whole genome shotgun (WGS) entry which is preliminary data.</text>
</comment>
<protein>
    <recommendedName>
        <fullName evidence="2 5">peptidylprolyl isomerase</fullName>
        <ecNumber evidence="2 5">5.2.1.8</ecNumber>
    </recommendedName>
</protein>
<keyword evidence="7" id="KW-1133">Transmembrane helix</keyword>
<organism evidence="9">
    <name type="scientific">Cladocopium goreaui</name>
    <dbReference type="NCBI Taxonomy" id="2562237"/>
    <lineage>
        <taxon>Eukaryota</taxon>
        <taxon>Sar</taxon>
        <taxon>Alveolata</taxon>
        <taxon>Dinophyceae</taxon>
        <taxon>Suessiales</taxon>
        <taxon>Symbiodiniaceae</taxon>
        <taxon>Cladocopium</taxon>
    </lineage>
</organism>
<feature type="region of interest" description="Disordered" evidence="6">
    <location>
        <begin position="194"/>
        <end position="219"/>
    </location>
</feature>
<feature type="domain" description="PPIase FKBP-type" evidence="8">
    <location>
        <begin position="122"/>
        <end position="207"/>
    </location>
</feature>
<keyword evidence="4 5" id="KW-0413">Isomerase</keyword>
<proteinExistence type="predicted"/>
<keyword evidence="3 5" id="KW-0697">Rotamase</keyword>
<evidence type="ECO:0000313" key="11">
    <source>
        <dbReference type="Proteomes" id="UP001152797"/>
    </source>
</evidence>